<dbReference type="Proteomes" id="UP000006666">
    <property type="component" value="Chromosome"/>
</dbReference>
<proteinExistence type="predicted"/>
<dbReference type="HOGENOM" id="CLU_876563_0_0_11"/>
<keyword evidence="2" id="KW-0472">Membrane</keyword>
<keyword evidence="2" id="KW-1133">Transmembrane helix</keyword>
<feature type="compositionally biased region" description="Acidic residues" evidence="1">
    <location>
        <begin position="240"/>
        <end position="251"/>
    </location>
</feature>
<dbReference type="RefSeq" id="WP_015779590.1">
    <property type="nucleotide sequence ID" value="NC_013169.1"/>
</dbReference>
<evidence type="ECO:0000256" key="1">
    <source>
        <dbReference type="SAM" id="MobiDB-lite"/>
    </source>
</evidence>
<feature type="transmembrane region" description="Helical" evidence="2">
    <location>
        <begin position="268"/>
        <end position="288"/>
    </location>
</feature>
<dbReference type="AlphaFoldDB" id="C7NIK7"/>
<organism evidence="3 4">
    <name type="scientific">Kytococcus sedentarius (strain ATCC 14392 / DSM 20547 / JCM 11482 / CCUG 33030 / NBRC 15357 / NCTC 11040 / CCM 314 / 541)</name>
    <name type="common">Micrococcus sedentarius</name>
    <dbReference type="NCBI Taxonomy" id="478801"/>
    <lineage>
        <taxon>Bacteria</taxon>
        <taxon>Bacillati</taxon>
        <taxon>Actinomycetota</taxon>
        <taxon>Actinomycetes</taxon>
        <taxon>Micrococcales</taxon>
        <taxon>Kytococcaceae</taxon>
        <taxon>Kytococcus</taxon>
    </lineage>
</organism>
<dbReference type="NCBIfam" id="NF040672">
    <property type="entry name" value="SCO2322_fam"/>
    <property type="match status" value="1"/>
</dbReference>
<feature type="compositionally biased region" description="Low complexity" evidence="1">
    <location>
        <begin position="210"/>
        <end position="225"/>
    </location>
</feature>
<protein>
    <submittedName>
        <fullName evidence="3">Uncharacterized protein</fullName>
    </submittedName>
</protein>
<feature type="region of interest" description="Disordered" evidence="1">
    <location>
        <begin position="292"/>
        <end position="317"/>
    </location>
</feature>
<dbReference type="InterPro" id="IPR047703">
    <property type="entry name" value="SCO2322-like"/>
</dbReference>
<sequence length="317" mass="32922">MAATVALVGPVALAGPAAADTGTRYWSSWTAGWEGWEVPEDGPRTAVPEDGSTVGVRYSLVPRDTGEGRQPRALPDFDSSCRDATWYEGVKRVAVVVDYGRGEEAPVARPDHLPQVETTCATVPVDFTTEQTLQSVLDVEDSGQGICAVNGHPSEGCSANLVADADSAVLTASEEPVEAVVLSPEEASHTPEVPEPASPTLPEGEEDEPGGPQTDDGSSDGGSSDETSAPEEGGVPSPTDSEDGAIADDADPGAPEEAAAVQPAGGLVPWYATLLALALLGAGLWLLLRPLPSTPGRAGGLRSTVSRRLQERRRRRR</sequence>
<reference evidence="3 4" key="1">
    <citation type="journal article" date="2009" name="Stand. Genomic Sci.">
        <title>Complete genome sequence of Kytococcus sedentarius type strain (541).</title>
        <authorList>
            <person name="Sims D."/>
            <person name="Brettin T."/>
            <person name="Detter J.C."/>
            <person name="Han C."/>
            <person name="Lapidus A."/>
            <person name="Copeland A."/>
            <person name="Glavina Del Rio T."/>
            <person name="Nolan M."/>
            <person name="Chen F."/>
            <person name="Lucas S."/>
            <person name="Tice H."/>
            <person name="Cheng J.F."/>
            <person name="Bruce D."/>
            <person name="Goodwin L."/>
            <person name="Pitluck S."/>
            <person name="Ovchinnikova G."/>
            <person name="Pati A."/>
            <person name="Ivanova N."/>
            <person name="Mavrommatis K."/>
            <person name="Chen A."/>
            <person name="Palaniappan K."/>
            <person name="D'haeseleer P."/>
            <person name="Chain P."/>
            <person name="Bristow J."/>
            <person name="Eisen J.A."/>
            <person name="Markowitz V."/>
            <person name="Hugenholtz P."/>
            <person name="Schneider S."/>
            <person name="Goker M."/>
            <person name="Pukall R."/>
            <person name="Kyrpides N.C."/>
            <person name="Klenk H.P."/>
        </authorList>
    </citation>
    <scope>NUCLEOTIDE SEQUENCE [LARGE SCALE GENOMIC DNA]</scope>
    <source>
        <strain evidence="4">ATCC 14392 / DSM 20547 / JCM 11482 / CCUG 33030 / NBRC 15357 / NCTC 11040 / CCM 314 / 541</strain>
    </source>
</reference>
<accession>C7NIK7</accession>
<dbReference type="EMBL" id="CP001686">
    <property type="protein sequence ID" value="ACV06645.1"/>
    <property type="molecule type" value="Genomic_DNA"/>
</dbReference>
<gene>
    <name evidence="3" type="ordered locus">Ksed_16300</name>
</gene>
<evidence type="ECO:0000313" key="4">
    <source>
        <dbReference type="Proteomes" id="UP000006666"/>
    </source>
</evidence>
<evidence type="ECO:0000313" key="3">
    <source>
        <dbReference type="EMBL" id="ACV06645.1"/>
    </source>
</evidence>
<dbReference type="eggNOG" id="ENOG50332M6">
    <property type="taxonomic scope" value="Bacteria"/>
</dbReference>
<name>C7NIK7_KYTSD</name>
<keyword evidence="2" id="KW-0812">Transmembrane</keyword>
<feature type="region of interest" description="Disordered" evidence="1">
    <location>
        <begin position="183"/>
        <end position="260"/>
    </location>
</feature>
<evidence type="ECO:0000256" key="2">
    <source>
        <dbReference type="SAM" id="Phobius"/>
    </source>
</evidence>
<dbReference type="KEGG" id="kse:Ksed_16300"/>
<keyword evidence="4" id="KW-1185">Reference proteome</keyword>